<dbReference type="SUPFAM" id="SSF48452">
    <property type="entry name" value="TPR-like"/>
    <property type="match status" value="4"/>
</dbReference>
<feature type="repeat" description="TPR" evidence="3">
    <location>
        <begin position="586"/>
        <end position="619"/>
    </location>
</feature>
<dbReference type="EMBL" id="JBHSDU010000001">
    <property type="protein sequence ID" value="MFC4308011.1"/>
    <property type="molecule type" value="Genomic_DNA"/>
</dbReference>
<dbReference type="InterPro" id="IPR019734">
    <property type="entry name" value="TPR_rpt"/>
</dbReference>
<comment type="caution">
    <text evidence="5">The sequence shown here is derived from an EMBL/GenBank/DDBJ whole genome shotgun (WGS) entry which is preliminary data.</text>
</comment>
<evidence type="ECO:0000313" key="5">
    <source>
        <dbReference type="EMBL" id="MFC4308011.1"/>
    </source>
</evidence>
<dbReference type="Pfam" id="PF13432">
    <property type="entry name" value="TPR_16"/>
    <property type="match status" value="4"/>
</dbReference>
<evidence type="ECO:0000256" key="3">
    <source>
        <dbReference type="PROSITE-ProRule" id="PRU00339"/>
    </source>
</evidence>
<evidence type="ECO:0000256" key="1">
    <source>
        <dbReference type="ARBA" id="ARBA00022737"/>
    </source>
</evidence>
<dbReference type="Pfam" id="PF13428">
    <property type="entry name" value="TPR_14"/>
    <property type="match status" value="1"/>
</dbReference>
<feature type="chain" id="PRO_5045220013" evidence="4">
    <location>
        <begin position="21"/>
        <end position="807"/>
    </location>
</feature>
<dbReference type="SMART" id="SM00028">
    <property type="entry name" value="TPR"/>
    <property type="match status" value="15"/>
</dbReference>
<organism evidence="5 6">
    <name type="scientific">Steroidobacter flavus</name>
    <dbReference type="NCBI Taxonomy" id="1842136"/>
    <lineage>
        <taxon>Bacteria</taxon>
        <taxon>Pseudomonadati</taxon>
        <taxon>Pseudomonadota</taxon>
        <taxon>Gammaproteobacteria</taxon>
        <taxon>Steroidobacterales</taxon>
        <taxon>Steroidobacteraceae</taxon>
        <taxon>Steroidobacter</taxon>
    </lineage>
</organism>
<feature type="repeat" description="TPR" evidence="3">
    <location>
        <begin position="653"/>
        <end position="686"/>
    </location>
</feature>
<feature type="repeat" description="TPR" evidence="3">
    <location>
        <begin position="346"/>
        <end position="379"/>
    </location>
</feature>
<reference evidence="6" key="1">
    <citation type="journal article" date="2019" name="Int. J. Syst. Evol. Microbiol.">
        <title>The Global Catalogue of Microorganisms (GCM) 10K type strain sequencing project: providing services to taxonomists for standard genome sequencing and annotation.</title>
        <authorList>
            <consortium name="The Broad Institute Genomics Platform"/>
            <consortium name="The Broad Institute Genome Sequencing Center for Infectious Disease"/>
            <person name="Wu L."/>
            <person name="Ma J."/>
        </authorList>
    </citation>
    <scope>NUCLEOTIDE SEQUENCE [LARGE SCALE GENOMIC DNA]</scope>
    <source>
        <strain evidence="6">CGMCC 1.10759</strain>
    </source>
</reference>
<feature type="repeat" description="TPR" evidence="3">
    <location>
        <begin position="29"/>
        <end position="62"/>
    </location>
</feature>
<evidence type="ECO:0000256" key="4">
    <source>
        <dbReference type="SAM" id="SignalP"/>
    </source>
</evidence>
<dbReference type="PANTHER" id="PTHR45586:SF1">
    <property type="entry name" value="LIPOPOLYSACCHARIDE ASSEMBLY PROTEIN B"/>
    <property type="match status" value="1"/>
</dbReference>
<dbReference type="Proteomes" id="UP001595904">
    <property type="component" value="Unassembled WGS sequence"/>
</dbReference>
<dbReference type="Pfam" id="PF07719">
    <property type="entry name" value="TPR_2"/>
    <property type="match status" value="1"/>
</dbReference>
<dbReference type="InterPro" id="IPR051012">
    <property type="entry name" value="CellSynth/LPSAsmb/PSIAsmb"/>
</dbReference>
<dbReference type="InterPro" id="IPR013105">
    <property type="entry name" value="TPR_2"/>
</dbReference>
<dbReference type="PANTHER" id="PTHR45586">
    <property type="entry name" value="TPR REPEAT-CONTAINING PROTEIN PA4667"/>
    <property type="match status" value="1"/>
</dbReference>
<keyword evidence="1" id="KW-0677">Repeat</keyword>
<dbReference type="PROSITE" id="PS50005">
    <property type="entry name" value="TPR"/>
    <property type="match status" value="5"/>
</dbReference>
<feature type="repeat" description="TPR" evidence="3">
    <location>
        <begin position="518"/>
        <end position="551"/>
    </location>
</feature>
<keyword evidence="4" id="KW-0732">Signal</keyword>
<keyword evidence="6" id="KW-1185">Reference proteome</keyword>
<keyword evidence="2 3" id="KW-0802">TPR repeat</keyword>
<protein>
    <submittedName>
        <fullName evidence="5">Tetratricopeptide repeat protein</fullName>
    </submittedName>
</protein>
<proteinExistence type="predicted"/>
<evidence type="ECO:0000256" key="2">
    <source>
        <dbReference type="ARBA" id="ARBA00022803"/>
    </source>
</evidence>
<dbReference type="RefSeq" id="WP_380594775.1">
    <property type="nucleotide sequence ID" value="NZ_JBHSDU010000001.1"/>
</dbReference>
<accession>A0ABV8SK61</accession>
<dbReference type="SUPFAM" id="SSF81901">
    <property type="entry name" value="HCP-like"/>
    <property type="match status" value="1"/>
</dbReference>
<dbReference type="Gene3D" id="1.25.40.10">
    <property type="entry name" value="Tetratricopeptide repeat domain"/>
    <property type="match status" value="5"/>
</dbReference>
<name>A0ABV8SK61_9GAMM</name>
<sequence>MTISRLVRWTAIAATLVASAACSNGEARKVSYLERGEKYFAEQNYDKARIEARNALQIDPNYVEARYLAGRVAEKKAEIREAAGNYQAVLDTNPKFNQARAALARLLLFGGMPDKSLELVEAGLKDDPQSAALLTVRGAVQAQRGLLPAALEDAEAAIKIAPNDEFTISLLASLYKQSARLDKAIEVINRGLEQLPKNVELRVVLADLEASRGNYAAAEQQLKQVVTLEPKSFSHHARLARFYLSRKDLPKAEATWRDAIAALADSKKDGKAGDIAPRLALLDLLWSQRGEEAGLQEMQAMMSKDPDNIELKLAIGGYLERQGKAEQAEKLYQEVAKDAARDAQGLSARTRLAALYLTRNDIARAQALIDEVLEENPRDNDALILRANLALQKGDTSTAITDLRAVLRDQPNSTPVLRALAQAHLQNNEVALAEETFRSALQSNSSELPTRKALAQLLLKQGKADQARLILDPVAGMPGVGDDAEIQDAQFKAQLATKDFAAAQLTAEKVQQQRPKAAMGWYYAGLVAESQGNSELARQNYEKALELQPQVNEPLTALVRLDAVAKDNKRALARLATAIERTPSNAVAHNLRGELLIAERQSAAAVESFEKAIEHAPEWWMPYRGLALAQLSQKQNDAAIAAFQRGIERTHAGNLSIDLAALYERAGKPDEAIKVYEQWVSREPKSSLASRNLAMLLLNYREDRASVQRATQLAESLANSNEPSALEIRGWAKYKNGDFQGAVNLLRDAAANSKESATVRYHLGMAQLRAGDKAAARESLQAALDHGKPFFGRDEARTTLDQLKQSG</sequence>
<dbReference type="Pfam" id="PF14559">
    <property type="entry name" value="TPR_19"/>
    <property type="match status" value="1"/>
</dbReference>
<evidence type="ECO:0000313" key="6">
    <source>
        <dbReference type="Proteomes" id="UP001595904"/>
    </source>
</evidence>
<gene>
    <name evidence="5" type="ORF">ACFPN2_02855</name>
</gene>
<feature type="signal peptide" evidence="4">
    <location>
        <begin position="1"/>
        <end position="20"/>
    </location>
</feature>
<dbReference type="InterPro" id="IPR011990">
    <property type="entry name" value="TPR-like_helical_dom_sf"/>
</dbReference>
<dbReference type="PROSITE" id="PS51257">
    <property type="entry name" value="PROKAR_LIPOPROTEIN"/>
    <property type="match status" value="1"/>
</dbReference>